<sequence length="152" mass="17087">MNGEKDYAIHKATSVPYVEVDSQSQEATYHSTEFVSTTYVAEGSVLRTPNLSRVSKGVVNMMLENHFEVGKGLGIGLQGIEEPIEVIGTSARFVLGYKPTKKEWLWMRTKKAKKHWAKLEGREPNKEQLHIPHIQATFPKPIEVVCGYDTAN</sequence>
<gene>
    <name evidence="1" type="ORF">SLEP1_g27698</name>
</gene>
<organism evidence="1 2">
    <name type="scientific">Rubroshorea leprosula</name>
    <dbReference type="NCBI Taxonomy" id="152421"/>
    <lineage>
        <taxon>Eukaryota</taxon>
        <taxon>Viridiplantae</taxon>
        <taxon>Streptophyta</taxon>
        <taxon>Embryophyta</taxon>
        <taxon>Tracheophyta</taxon>
        <taxon>Spermatophyta</taxon>
        <taxon>Magnoliopsida</taxon>
        <taxon>eudicotyledons</taxon>
        <taxon>Gunneridae</taxon>
        <taxon>Pentapetalae</taxon>
        <taxon>rosids</taxon>
        <taxon>malvids</taxon>
        <taxon>Malvales</taxon>
        <taxon>Dipterocarpaceae</taxon>
        <taxon>Rubroshorea</taxon>
    </lineage>
</organism>
<protein>
    <recommendedName>
        <fullName evidence="3">G-patch domain-containing protein</fullName>
    </recommendedName>
</protein>
<reference evidence="1 2" key="1">
    <citation type="journal article" date="2021" name="Commun. Biol.">
        <title>The genome of Shorea leprosula (Dipterocarpaceae) highlights the ecological relevance of drought in aseasonal tropical rainforests.</title>
        <authorList>
            <person name="Ng K.K.S."/>
            <person name="Kobayashi M.J."/>
            <person name="Fawcett J.A."/>
            <person name="Hatakeyama M."/>
            <person name="Paape T."/>
            <person name="Ng C.H."/>
            <person name="Ang C.C."/>
            <person name="Tnah L.H."/>
            <person name="Lee C.T."/>
            <person name="Nishiyama T."/>
            <person name="Sese J."/>
            <person name="O'Brien M.J."/>
            <person name="Copetti D."/>
            <person name="Mohd Noor M.I."/>
            <person name="Ong R.C."/>
            <person name="Putra M."/>
            <person name="Sireger I.Z."/>
            <person name="Indrioko S."/>
            <person name="Kosugi Y."/>
            <person name="Izuno A."/>
            <person name="Isagi Y."/>
            <person name="Lee S.L."/>
            <person name="Shimizu K.K."/>
        </authorList>
    </citation>
    <scope>NUCLEOTIDE SEQUENCE [LARGE SCALE GENOMIC DNA]</scope>
    <source>
        <strain evidence="1">214</strain>
    </source>
</reference>
<dbReference type="EMBL" id="BPVZ01000047">
    <property type="protein sequence ID" value="GKV17162.1"/>
    <property type="molecule type" value="Genomic_DNA"/>
</dbReference>
<dbReference type="AlphaFoldDB" id="A0AAV5JZZ4"/>
<dbReference type="Proteomes" id="UP001054252">
    <property type="component" value="Unassembled WGS sequence"/>
</dbReference>
<evidence type="ECO:0000313" key="1">
    <source>
        <dbReference type="EMBL" id="GKV17162.1"/>
    </source>
</evidence>
<evidence type="ECO:0008006" key="3">
    <source>
        <dbReference type="Google" id="ProtNLM"/>
    </source>
</evidence>
<keyword evidence="2" id="KW-1185">Reference proteome</keyword>
<evidence type="ECO:0000313" key="2">
    <source>
        <dbReference type="Proteomes" id="UP001054252"/>
    </source>
</evidence>
<comment type="caution">
    <text evidence="1">The sequence shown here is derived from an EMBL/GenBank/DDBJ whole genome shotgun (WGS) entry which is preliminary data.</text>
</comment>
<dbReference type="PANTHER" id="PTHR32108">
    <property type="entry name" value="DNA-DIRECTED RNA POLYMERASE SUBUNIT ALPHA"/>
    <property type="match status" value="1"/>
</dbReference>
<name>A0AAV5JZZ4_9ROSI</name>
<dbReference type="PANTHER" id="PTHR32108:SF9">
    <property type="entry name" value="REVERSE TRANSCRIPTASE RNASE H-LIKE DOMAIN-CONTAINING PROTEIN"/>
    <property type="match status" value="1"/>
</dbReference>
<proteinExistence type="predicted"/>
<accession>A0AAV5JZZ4</accession>